<evidence type="ECO:0000256" key="1">
    <source>
        <dbReference type="ARBA" id="ARBA00022741"/>
    </source>
</evidence>
<dbReference type="EMBL" id="CP155573">
    <property type="protein sequence ID" value="XFO67021.1"/>
    <property type="molecule type" value="Genomic_DNA"/>
</dbReference>
<dbReference type="Pfam" id="PF00270">
    <property type="entry name" value="DEAD"/>
    <property type="match status" value="1"/>
</dbReference>
<dbReference type="SUPFAM" id="SSF52540">
    <property type="entry name" value="P-loop containing nucleoside triphosphate hydrolases"/>
    <property type="match status" value="1"/>
</dbReference>
<gene>
    <name evidence="9" type="primary">cshC</name>
    <name evidence="9" type="ORF">SPSIL_031920</name>
</gene>
<dbReference type="PANTHER" id="PTHR47963">
    <property type="entry name" value="DEAD-BOX ATP-DEPENDENT RNA HELICASE 47, MITOCHONDRIAL"/>
    <property type="match status" value="1"/>
</dbReference>
<keyword evidence="10" id="KW-1185">Reference proteome</keyword>
<sequence>MKKDFLQLGLIAPLAQGLTKAGISEPTTIQIEVIPPALAGKDIIGQSPTGTGKTLAYLLPLFQKIDTAKRETQAFILAPTHELAIQIQRQIELLATNTGLPVTAAPIIGDVNIMRQIDKLKEKPHIITGSSGRILELVQKKKINTQTVKTIVLDEVDRLLDDNNTDSVKAVIKTTQKDRQLLAFSATVPQVALTRVQELMNNPVEILAAQDQIGNKPDIEHIYFVVERRDKFELLRKIVRAIPIDRALVFINRSDDVELTVDKLNYNGLTAAGIHGRFLKEDRKKAMDGFRSGKLQLLVASDLAARGLDIPGVDFVVNLDLPEDPAIYLHRTGRTGRAGKSGIAISIVSPREAALITHFEKQLQIEMLPKEIAHGKIFAKKAGTKPSSKVKK</sequence>
<evidence type="ECO:0000256" key="4">
    <source>
        <dbReference type="ARBA" id="ARBA00022840"/>
    </source>
</evidence>
<evidence type="ECO:0000259" key="7">
    <source>
        <dbReference type="PROSITE" id="PS51194"/>
    </source>
</evidence>
<dbReference type="InterPro" id="IPR014001">
    <property type="entry name" value="Helicase_ATP-bd"/>
</dbReference>
<dbReference type="RefSeq" id="WP_094605140.1">
    <property type="nucleotide sequence ID" value="NZ_CP155573.1"/>
</dbReference>
<name>A0ABZ3IN65_9FIRM</name>
<dbReference type="Proteomes" id="UP000216752">
    <property type="component" value="Chromosome"/>
</dbReference>
<dbReference type="CDD" id="cd00268">
    <property type="entry name" value="DEADc"/>
    <property type="match status" value="1"/>
</dbReference>
<evidence type="ECO:0000256" key="2">
    <source>
        <dbReference type="ARBA" id="ARBA00022801"/>
    </source>
</evidence>
<keyword evidence="1" id="KW-0547">Nucleotide-binding</keyword>
<dbReference type="InterPro" id="IPR050547">
    <property type="entry name" value="DEAD_box_RNA_helicases"/>
</dbReference>
<dbReference type="PANTHER" id="PTHR47963:SF7">
    <property type="entry name" value="ATP-DEPENDENT RNA HELICASE YFML-RELATED"/>
    <property type="match status" value="1"/>
</dbReference>
<evidence type="ECO:0000313" key="9">
    <source>
        <dbReference type="EMBL" id="XFO67021.1"/>
    </source>
</evidence>
<dbReference type="Pfam" id="PF00271">
    <property type="entry name" value="Helicase_C"/>
    <property type="match status" value="1"/>
</dbReference>
<dbReference type="EC" id="3.6.4.13" evidence="9"/>
<protein>
    <submittedName>
        <fullName evidence="9">DEAD-box ATP-dependent RNA helicase CshC</fullName>
        <ecNumber evidence="9">3.6.4.13</ecNumber>
    </submittedName>
</protein>
<dbReference type="PROSITE" id="PS51192">
    <property type="entry name" value="HELICASE_ATP_BIND_1"/>
    <property type="match status" value="1"/>
</dbReference>
<feature type="domain" description="DEAD-box RNA helicase Q" evidence="8">
    <location>
        <begin position="3"/>
        <end position="31"/>
    </location>
</feature>
<feature type="domain" description="Helicase C-terminal" evidence="7">
    <location>
        <begin position="218"/>
        <end position="384"/>
    </location>
</feature>
<dbReference type="InterPro" id="IPR014014">
    <property type="entry name" value="RNA_helicase_DEAD_Q_motif"/>
</dbReference>
<accession>A0ABZ3IN65</accession>
<organism evidence="9 10">
    <name type="scientific">Sporomusa silvacetica DSM 10669</name>
    <dbReference type="NCBI Taxonomy" id="1123289"/>
    <lineage>
        <taxon>Bacteria</taxon>
        <taxon>Bacillati</taxon>
        <taxon>Bacillota</taxon>
        <taxon>Negativicutes</taxon>
        <taxon>Selenomonadales</taxon>
        <taxon>Sporomusaceae</taxon>
        <taxon>Sporomusa</taxon>
    </lineage>
</organism>
<dbReference type="SMART" id="SM00487">
    <property type="entry name" value="DEXDc"/>
    <property type="match status" value="1"/>
</dbReference>
<keyword evidence="3 9" id="KW-0347">Helicase</keyword>
<reference evidence="9" key="1">
    <citation type="submission" date="2024-05" db="EMBL/GenBank/DDBJ databases">
        <title>Isolation and characterization of Sporomusa carbonis sp. nov., a carboxydotrophic hydrogenogen in the genus of Sporomusa isolated from a charcoal burning pile.</title>
        <authorList>
            <person name="Boeer T."/>
            <person name="Rosenbaum F."/>
            <person name="Eysell L."/>
            <person name="Mueller V."/>
            <person name="Daniel R."/>
            <person name="Poehlein A."/>
        </authorList>
    </citation>
    <scope>NUCLEOTIDE SEQUENCE [LARGE SCALE GENOMIC DNA]</scope>
    <source>
        <strain evidence="9">DSM 10669</strain>
    </source>
</reference>
<dbReference type="InterPro" id="IPR027417">
    <property type="entry name" value="P-loop_NTPase"/>
</dbReference>
<evidence type="ECO:0000259" key="6">
    <source>
        <dbReference type="PROSITE" id="PS51192"/>
    </source>
</evidence>
<dbReference type="InterPro" id="IPR001650">
    <property type="entry name" value="Helicase_C-like"/>
</dbReference>
<feature type="domain" description="Helicase ATP-binding" evidence="6">
    <location>
        <begin position="34"/>
        <end position="206"/>
    </location>
</feature>
<dbReference type="CDD" id="cd18787">
    <property type="entry name" value="SF2_C_DEAD"/>
    <property type="match status" value="1"/>
</dbReference>
<dbReference type="GO" id="GO:0003724">
    <property type="term" value="F:RNA helicase activity"/>
    <property type="evidence" value="ECO:0007669"/>
    <property type="project" value="UniProtKB-EC"/>
</dbReference>
<feature type="short sequence motif" description="Q motif" evidence="5">
    <location>
        <begin position="3"/>
        <end position="31"/>
    </location>
</feature>
<dbReference type="GO" id="GO:0016787">
    <property type="term" value="F:hydrolase activity"/>
    <property type="evidence" value="ECO:0007669"/>
    <property type="project" value="UniProtKB-KW"/>
</dbReference>
<keyword evidence="4" id="KW-0067">ATP-binding</keyword>
<keyword evidence="2 9" id="KW-0378">Hydrolase</keyword>
<dbReference type="PROSITE" id="PS51195">
    <property type="entry name" value="Q_MOTIF"/>
    <property type="match status" value="1"/>
</dbReference>
<dbReference type="InterPro" id="IPR044742">
    <property type="entry name" value="DEAD/DEAH_RhlB"/>
</dbReference>
<dbReference type="Gene3D" id="3.40.50.300">
    <property type="entry name" value="P-loop containing nucleotide triphosphate hydrolases"/>
    <property type="match status" value="2"/>
</dbReference>
<dbReference type="InterPro" id="IPR011545">
    <property type="entry name" value="DEAD/DEAH_box_helicase_dom"/>
</dbReference>
<evidence type="ECO:0000256" key="5">
    <source>
        <dbReference type="PROSITE-ProRule" id="PRU00552"/>
    </source>
</evidence>
<evidence type="ECO:0000256" key="3">
    <source>
        <dbReference type="ARBA" id="ARBA00022806"/>
    </source>
</evidence>
<dbReference type="SMART" id="SM00490">
    <property type="entry name" value="HELICc"/>
    <property type="match status" value="1"/>
</dbReference>
<evidence type="ECO:0000313" key="10">
    <source>
        <dbReference type="Proteomes" id="UP000216752"/>
    </source>
</evidence>
<proteinExistence type="predicted"/>
<dbReference type="PROSITE" id="PS51194">
    <property type="entry name" value="HELICASE_CTER"/>
    <property type="match status" value="1"/>
</dbReference>
<evidence type="ECO:0000259" key="8">
    <source>
        <dbReference type="PROSITE" id="PS51195"/>
    </source>
</evidence>